<feature type="chain" id="PRO_5041218063" evidence="7">
    <location>
        <begin position="20"/>
        <end position="48"/>
    </location>
</feature>
<dbReference type="Pfam" id="PF08085">
    <property type="entry name" value="Entericidin"/>
    <property type="match status" value="1"/>
</dbReference>
<keyword evidence="4" id="KW-0472">Membrane</keyword>
<keyword evidence="5" id="KW-0564">Palmitate</keyword>
<gene>
    <name evidence="8" type="ORF">GGQ89_000001</name>
    <name evidence="9" type="ORF">JYA60_14770</name>
</gene>
<evidence type="ECO:0000256" key="1">
    <source>
        <dbReference type="ARBA" id="ARBA00010296"/>
    </source>
</evidence>
<dbReference type="EMBL" id="JACHNX010000001">
    <property type="protein sequence ID" value="MBB4607813.1"/>
    <property type="molecule type" value="Genomic_DNA"/>
</dbReference>
<dbReference type="AlphaFoldDB" id="A0AA40ZZY0"/>
<dbReference type="Proteomes" id="UP000704529">
    <property type="component" value="Unassembled WGS sequence"/>
</dbReference>
<feature type="signal peptide" evidence="7">
    <location>
        <begin position="1"/>
        <end position="19"/>
    </location>
</feature>
<evidence type="ECO:0000313" key="8">
    <source>
        <dbReference type="EMBL" id="MBB4607813.1"/>
    </source>
</evidence>
<evidence type="ECO:0000256" key="2">
    <source>
        <dbReference type="ARBA" id="ARBA00022475"/>
    </source>
</evidence>
<keyword evidence="3 7" id="KW-0732">Signal</keyword>
<evidence type="ECO:0000256" key="6">
    <source>
        <dbReference type="ARBA" id="ARBA00023288"/>
    </source>
</evidence>
<proteinExistence type="inferred from homology"/>
<dbReference type="GO" id="GO:0009636">
    <property type="term" value="P:response to toxic substance"/>
    <property type="evidence" value="ECO:0007669"/>
    <property type="project" value="InterPro"/>
</dbReference>
<reference evidence="8 10" key="1">
    <citation type="submission" date="2020-08" db="EMBL/GenBank/DDBJ databases">
        <title>Genomic Encyclopedia of Type Strains, Phase IV (KMG-IV): sequencing the most valuable type-strain genomes for metagenomic binning, comparative biology and taxonomic classification.</title>
        <authorList>
            <person name="Goeker M."/>
        </authorList>
    </citation>
    <scope>NUCLEOTIDE SEQUENCE [LARGE SCALE GENOMIC DNA]</scope>
    <source>
        <strain evidence="8 10">DSM 14562</strain>
    </source>
</reference>
<evidence type="ECO:0000256" key="7">
    <source>
        <dbReference type="SAM" id="SignalP"/>
    </source>
</evidence>
<evidence type="ECO:0000313" key="10">
    <source>
        <dbReference type="Proteomes" id="UP000584663"/>
    </source>
</evidence>
<reference evidence="9" key="2">
    <citation type="submission" date="2021-01" db="EMBL/GenBank/DDBJ databases">
        <title>Genome Sequencing of Type Strains.</title>
        <authorList>
            <person name="Lemaire J.F."/>
            <person name="Inderbitzin P."/>
            <person name="Collins S.B."/>
            <person name="Wespe N."/>
            <person name="Knight-Connoni V."/>
        </authorList>
    </citation>
    <scope>NUCLEOTIDE SEQUENCE</scope>
    <source>
        <strain evidence="9">DSM 14562</strain>
    </source>
</reference>
<evidence type="ECO:0000313" key="9">
    <source>
        <dbReference type="EMBL" id="MBN3559488.1"/>
    </source>
</evidence>
<dbReference type="GO" id="GO:0016020">
    <property type="term" value="C:membrane"/>
    <property type="evidence" value="ECO:0007669"/>
    <property type="project" value="InterPro"/>
</dbReference>
<name>A0AA40ZZY0_9SPHN</name>
<evidence type="ECO:0000256" key="5">
    <source>
        <dbReference type="ARBA" id="ARBA00023139"/>
    </source>
</evidence>
<evidence type="ECO:0000313" key="11">
    <source>
        <dbReference type="Proteomes" id="UP000704529"/>
    </source>
</evidence>
<dbReference type="InterPro" id="IPR012556">
    <property type="entry name" value="Entericidin"/>
</dbReference>
<organism evidence="9 11">
    <name type="scientific">Sphingomonas yabuuchiae</name>
    <dbReference type="NCBI Taxonomy" id="172044"/>
    <lineage>
        <taxon>Bacteria</taxon>
        <taxon>Pseudomonadati</taxon>
        <taxon>Pseudomonadota</taxon>
        <taxon>Alphaproteobacteria</taxon>
        <taxon>Sphingomonadales</taxon>
        <taxon>Sphingomonadaceae</taxon>
        <taxon>Sphingomonas</taxon>
    </lineage>
</organism>
<comment type="similarity">
    <text evidence="1">Belongs to the EcnA/EcnB lipoprotein family.</text>
</comment>
<protein>
    <submittedName>
        <fullName evidence="9">Entericidin A/B family lipoprotein</fullName>
    </submittedName>
    <submittedName>
        <fullName evidence="8">Small secreted protein</fullName>
    </submittedName>
</protein>
<comment type="caution">
    <text evidence="9">The sequence shown here is derived from an EMBL/GenBank/DDBJ whole genome shotgun (WGS) entry which is preliminary data.</text>
</comment>
<keyword evidence="2" id="KW-1003">Cell membrane</keyword>
<accession>A0AA40ZZY0</accession>
<dbReference type="Proteomes" id="UP000584663">
    <property type="component" value="Unassembled WGS sequence"/>
</dbReference>
<sequence length="48" mass="4806">MTKKIALGATLFAVLTLSACNTVNGAGRDLRSAGAAVSDASGQDKPKK</sequence>
<dbReference type="PROSITE" id="PS51257">
    <property type="entry name" value="PROKAR_LIPOPROTEIN"/>
    <property type="match status" value="1"/>
</dbReference>
<keyword evidence="6 9" id="KW-0449">Lipoprotein</keyword>
<keyword evidence="10" id="KW-1185">Reference proteome</keyword>
<evidence type="ECO:0000256" key="4">
    <source>
        <dbReference type="ARBA" id="ARBA00023136"/>
    </source>
</evidence>
<dbReference type="EMBL" id="JAFHKU010000133">
    <property type="protein sequence ID" value="MBN3559488.1"/>
    <property type="molecule type" value="Genomic_DNA"/>
</dbReference>
<dbReference type="RefSeq" id="WP_076714508.1">
    <property type="nucleotide sequence ID" value="NZ_JACHNX010000001.1"/>
</dbReference>
<evidence type="ECO:0000256" key="3">
    <source>
        <dbReference type="ARBA" id="ARBA00022729"/>
    </source>
</evidence>